<dbReference type="Gene3D" id="1.10.1660.10">
    <property type="match status" value="1"/>
</dbReference>
<dbReference type="PANTHER" id="PTHR30204:SF98">
    <property type="entry name" value="HTH-TYPE TRANSCRIPTIONAL REGULATOR ADHR"/>
    <property type="match status" value="1"/>
</dbReference>
<dbReference type="Proteomes" id="UP000037397">
    <property type="component" value="Unassembled WGS sequence"/>
</dbReference>
<dbReference type="SUPFAM" id="SSF46955">
    <property type="entry name" value="Putative DNA-binding domain"/>
    <property type="match status" value="1"/>
</dbReference>
<dbReference type="SMART" id="SM00422">
    <property type="entry name" value="HTH_MERR"/>
    <property type="match status" value="1"/>
</dbReference>
<proteinExistence type="predicted"/>
<organism evidence="3 4">
    <name type="scientific">Luteipulveratus halotolerans</name>
    <dbReference type="NCBI Taxonomy" id="1631356"/>
    <lineage>
        <taxon>Bacteria</taxon>
        <taxon>Bacillati</taxon>
        <taxon>Actinomycetota</taxon>
        <taxon>Actinomycetes</taxon>
        <taxon>Micrococcales</taxon>
        <taxon>Dermacoccaceae</taxon>
        <taxon>Luteipulveratus</taxon>
    </lineage>
</organism>
<dbReference type="STRING" id="1631356.VV01_20610"/>
<dbReference type="OrthoDB" id="5242095at2"/>
<dbReference type="GO" id="GO:0003700">
    <property type="term" value="F:DNA-binding transcription factor activity"/>
    <property type="evidence" value="ECO:0007669"/>
    <property type="project" value="InterPro"/>
</dbReference>
<keyword evidence="4" id="KW-1185">Reference proteome</keyword>
<dbReference type="GO" id="GO:0003677">
    <property type="term" value="F:DNA binding"/>
    <property type="evidence" value="ECO:0007669"/>
    <property type="project" value="UniProtKB-KW"/>
</dbReference>
<evidence type="ECO:0000313" key="4">
    <source>
        <dbReference type="Proteomes" id="UP000037397"/>
    </source>
</evidence>
<accession>A0A0L6CMI1</accession>
<reference evidence="4" key="1">
    <citation type="submission" date="2015-03" db="EMBL/GenBank/DDBJ databases">
        <title>Luteipulveratus halotolerans sp. nov., a novel actinobacterium (Dermacoccaceae) from Sarawak, Malaysia.</title>
        <authorList>
            <person name="Juboi H."/>
            <person name="Basik A."/>
            <person name="Shamsul S.S."/>
            <person name="Arnold P."/>
            <person name="Schmitt E.K."/>
            <person name="Sanglier J.-J."/>
            <person name="Yeo T."/>
        </authorList>
    </citation>
    <scope>NUCLEOTIDE SEQUENCE [LARGE SCALE GENOMIC DNA]</scope>
    <source>
        <strain evidence="4">C296001</strain>
    </source>
</reference>
<evidence type="ECO:0000259" key="2">
    <source>
        <dbReference type="PROSITE" id="PS50937"/>
    </source>
</evidence>
<feature type="domain" description="HTH merR-type" evidence="2">
    <location>
        <begin position="37"/>
        <end position="105"/>
    </location>
</feature>
<dbReference type="PRINTS" id="PR00040">
    <property type="entry name" value="HTHMERR"/>
</dbReference>
<dbReference type="PROSITE" id="PS50937">
    <property type="entry name" value="HTH_MERR_2"/>
    <property type="match status" value="1"/>
</dbReference>
<dbReference type="RefSeq" id="WP_050671526.1">
    <property type="nucleotide sequence ID" value="NZ_LAIR01000002.1"/>
</dbReference>
<dbReference type="PROSITE" id="PS00552">
    <property type="entry name" value="HTH_MERR_1"/>
    <property type="match status" value="1"/>
</dbReference>
<protein>
    <submittedName>
        <fullName evidence="3">MerR family transcriptional regulator</fullName>
    </submittedName>
</protein>
<sequence length="154" mass="17015">MTTSTILDRALATRVGDEPIDIDQINALLDGGEIAHSMTVAEVAALLDLSPHTLRYYERIGLVSVPRAPSGHRKYDTEAVRRIVFLTRMRLSGMSIRDLTRYIELAEQGESTVPERLALMQAHRAQIARQIEELQVSLAVTDHKITTYGGACGS</sequence>
<gene>
    <name evidence="3" type="ORF">VV01_20610</name>
</gene>
<dbReference type="PANTHER" id="PTHR30204">
    <property type="entry name" value="REDOX-CYCLING DRUG-SENSING TRANSCRIPTIONAL ACTIVATOR SOXR"/>
    <property type="match status" value="1"/>
</dbReference>
<name>A0A0L6CMI1_9MICO</name>
<dbReference type="InterPro" id="IPR000551">
    <property type="entry name" value="MerR-type_HTH_dom"/>
</dbReference>
<dbReference type="EMBL" id="LAIR01000002">
    <property type="protein sequence ID" value="KNX38986.1"/>
    <property type="molecule type" value="Genomic_DNA"/>
</dbReference>
<keyword evidence="1" id="KW-0238">DNA-binding</keyword>
<evidence type="ECO:0000256" key="1">
    <source>
        <dbReference type="ARBA" id="ARBA00023125"/>
    </source>
</evidence>
<dbReference type="Pfam" id="PF13411">
    <property type="entry name" value="MerR_1"/>
    <property type="match status" value="1"/>
</dbReference>
<comment type="caution">
    <text evidence="3">The sequence shown here is derived from an EMBL/GenBank/DDBJ whole genome shotgun (WGS) entry which is preliminary data.</text>
</comment>
<dbReference type="CDD" id="cd01109">
    <property type="entry name" value="HTH_YyaN"/>
    <property type="match status" value="1"/>
</dbReference>
<evidence type="ECO:0000313" key="3">
    <source>
        <dbReference type="EMBL" id="KNX38986.1"/>
    </source>
</evidence>
<dbReference type="InterPro" id="IPR009061">
    <property type="entry name" value="DNA-bd_dom_put_sf"/>
</dbReference>
<dbReference type="PATRIC" id="fig|1631356.3.peg.4144"/>
<dbReference type="AlphaFoldDB" id="A0A0L6CMI1"/>
<dbReference type="InterPro" id="IPR047057">
    <property type="entry name" value="MerR_fam"/>
</dbReference>